<dbReference type="Pfam" id="PF03797">
    <property type="entry name" value="Autotransporter"/>
    <property type="match status" value="1"/>
</dbReference>
<dbReference type="PROSITE" id="PS51208">
    <property type="entry name" value="AUTOTRANSPORTER"/>
    <property type="match status" value="1"/>
</dbReference>
<sequence length="729" mass="74828">MSQSGSGSYSFLANDIFGFQVDCIDCVSGLSSITISDFLFTPPFIPPIPPPFIIPGKPATASNPYSTTFAGGTMVVDMPGIFTSSFNTGIGGTIDINGMPSLFSGVFSGPGYLVFSNSSQGGFVSLGGSSTYTGPTTVESGVNLYVNGSIASSSALNIQSGALVGGNGFLPQTNLIPGAILSPGNSIGTLTASGLSLNGGAIVAELQGPQSDRINVTGQVTHFTGTAYLVPHGGGMPWPSLDYTILSAPASTNFATFNSLTLNTFGITSALLRYGTTLIQEADGNPRTFDVQWRQRNGIGATASALQLLGQGRTNQLAAAGVFDRVFQSLAISSASNANNTGLPIGTSGFSTGQAAAAGLSPDLLLATSQLLTLPTGNQLTAAVSSLSPEPYAAFQSVGLNTLKRQRELLLAQAGHCRTTGWVVNTSGSSANRQGRHPFCIFALGANATSSVRGQDGLDSYDAGIFSSAYGIEYQPNDRFTLGAAYGYGTSNLSVMARSNGSVSSKVNSGSLYGVYRPSPAWTLRGLFGYSGFQLDGSRRLSFIGSGSPIAANPSANGLTLALNADVQIPLTGPKARTAIVLKPLLGVAWGRYQQGGFQESDRGVLTMNVQGHTSDSLLGTIGAELTTAPMSLNRADTVALTPRLAVAYQVDVLAANRSNTSVTASFTGAPAAGSFPTQGENRGTNTVTVDAGVDLKVAKNASLYASVGYEIFSTGSQLSYGGGLKLSF</sequence>
<dbReference type="SUPFAM" id="SSF103515">
    <property type="entry name" value="Autotransporter"/>
    <property type="match status" value="1"/>
</dbReference>
<reference evidence="2 3" key="2">
    <citation type="submission" date="2018-03" db="EMBL/GenBank/DDBJ databases">
        <title>The ancient ancestry and fast evolution of plastids.</title>
        <authorList>
            <person name="Moore K.R."/>
            <person name="Magnabosco C."/>
            <person name="Momper L."/>
            <person name="Gold D.A."/>
            <person name="Bosak T."/>
            <person name="Fournier G.P."/>
        </authorList>
    </citation>
    <scope>NUCLEOTIDE SEQUENCE [LARGE SCALE GENOMIC DNA]</scope>
    <source>
        <strain evidence="2 3">CCALA 015</strain>
    </source>
</reference>
<dbReference type="InterPro" id="IPR011050">
    <property type="entry name" value="Pectin_lyase_fold/virulence"/>
</dbReference>
<protein>
    <recommendedName>
        <fullName evidence="1">Autotransporter domain-containing protein</fullName>
    </recommendedName>
</protein>
<evidence type="ECO:0000313" key="2">
    <source>
        <dbReference type="EMBL" id="PSB38365.1"/>
    </source>
</evidence>
<keyword evidence="3" id="KW-1185">Reference proteome</keyword>
<organism evidence="2 3">
    <name type="scientific">Aphanothece cf. minutissima CCALA 015</name>
    <dbReference type="NCBI Taxonomy" id="2107695"/>
    <lineage>
        <taxon>Bacteria</taxon>
        <taxon>Bacillati</taxon>
        <taxon>Cyanobacteriota</taxon>
        <taxon>Cyanophyceae</taxon>
        <taxon>Oscillatoriophycideae</taxon>
        <taxon>Chroococcales</taxon>
        <taxon>Aphanothecaceae</taxon>
        <taxon>Aphanothece</taxon>
    </lineage>
</organism>
<dbReference type="SMART" id="SM00869">
    <property type="entry name" value="Autotransporter"/>
    <property type="match status" value="1"/>
</dbReference>
<comment type="caution">
    <text evidence="2">The sequence shown here is derived from an EMBL/GenBank/DDBJ whole genome shotgun (WGS) entry which is preliminary data.</text>
</comment>
<accession>A0ABX5F9G1</accession>
<dbReference type="Gene3D" id="2.40.128.130">
    <property type="entry name" value="Autotransporter beta-domain"/>
    <property type="match status" value="1"/>
</dbReference>
<dbReference type="SUPFAM" id="SSF51126">
    <property type="entry name" value="Pectin lyase-like"/>
    <property type="match status" value="1"/>
</dbReference>
<dbReference type="InterPro" id="IPR005546">
    <property type="entry name" value="Autotransporte_beta"/>
</dbReference>
<reference evidence="2 3" key="1">
    <citation type="submission" date="2018-02" db="EMBL/GenBank/DDBJ databases">
        <authorList>
            <person name="Moore K."/>
            <person name="Momper L."/>
        </authorList>
    </citation>
    <scope>NUCLEOTIDE SEQUENCE [LARGE SCALE GENOMIC DNA]</scope>
    <source>
        <strain evidence="2 3">CCALA 015</strain>
    </source>
</reference>
<feature type="domain" description="Autotransporter" evidence="1">
    <location>
        <begin position="434"/>
        <end position="729"/>
    </location>
</feature>
<dbReference type="EMBL" id="PVWP01000003">
    <property type="protein sequence ID" value="PSB38365.1"/>
    <property type="molecule type" value="Genomic_DNA"/>
</dbReference>
<dbReference type="Proteomes" id="UP000238218">
    <property type="component" value="Unassembled WGS sequence"/>
</dbReference>
<evidence type="ECO:0000259" key="1">
    <source>
        <dbReference type="PROSITE" id="PS51208"/>
    </source>
</evidence>
<gene>
    <name evidence="2" type="ORF">C7B81_06620</name>
</gene>
<dbReference type="InterPro" id="IPR036709">
    <property type="entry name" value="Autotransporte_beta_dom_sf"/>
</dbReference>
<proteinExistence type="predicted"/>
<name>A0ABX5F9G1_9CHRO</name>
<evidence type="ECO:0000313" key="3">
    <source>
        <dbReference type="Proteomes" id="UP000238218"/>
    </source>
</evidence>